<dbReference type="EMBL" id="RWGY01000004">
    <property type="protein sequence ID" value="TVU46181.1"/>
    <property type="molecule type" value="Genomic_DNA"/>
</dbReference>
<protein>
    <submittedName>
        <fullName evidence="1">Uncharacterized protein</fullName>
    </submittedName>
</protein>
<keyword evidence="2" id="KW-1185">Reference proteome</keyword>
<dbReference type="Gramene" id="TVU46181">
    <property type="protein sequence ID" value="TVU46181"/>
    <property type="gene ID" value="EJB05_05700"/>
</dbReference>
<name>A0A5J9WDT6_9POAL</name>
<gene>
    <name evidence="1" type="ORF">EJB05_05700</name>
</gene>
<comment type="caution">
    <text evidence="1">The sequence shown here is derived from an EMBL/GenBank/DDBJ whole genome shotgun (WGS) entry which is preliminary data.</text>
</comment>
<proteinExistence type="predicted"/>
<evidence type="ECO:0000313" key="2">
    <source>
        <dbReference type="Proteomes" id="UP000324897"/>
    </source>
</evidence>
<evidence type="ECO:0000313" key="1">
    <source>
        <dbReference type="EMBL" id="TVU46181.1"/>
    </source>
</evidence>
<sequence length="69" mass="6681">MAAGSASPAMAPDMVAATSSQATGSGLLVAETGSLAAGLGFRAAPIPLRPSRACVRKQAPIKGISVISS</sequence>
<accession>A0A5J9WDT6</accession>
<dbReference type="AlphaFoldDB" id="A0A5J9WDT6"/>
<reference evidence="1 2" key="1">
    <citation type="journal article" date="2019" name="Sci. Rep.">
        <title>A high-quality genome of Eragrostis curvula grass provides insights into Poaceae evolution and supports new strategies to enhance forage quality.</title>
        <authorList>
            <person name="Carballo J."/>
            <person name="Santos B.A.C.M."/>
            <person name="Zappacosta D."/>
            <person name="Garbus I."/>
            <person name="Selva J.P."/>
            <person name="Gallo C.A."/>
            <person name="Diaz A."/>
            <person name="Albertini E."/>
            <person name="Caccamo M."/>
            <person name="Echenique V."/>
        </authorList>
    </citation>
    <scope>NUCLEOTIDE SEQUENCE [LARGE SCALE GENOMIC DNA]</scope>
    <source>
        <strain evidence="2">cv. Victoria</strain>
        <tissue evidence="1">Leaf</tissue>
    </source>
</reference>
<feature type="non-terminal residue" evidence="1">
    <location>
        <position position="1"/>
    </location>
</feature>
<dbReference type="Proteomes" id="UP000324897">
    <property type="component" value="Chromosome 5"/>
</dbReference>
<organism evidence="1 2">
    <name type="scientific">Eragrostis curvula</name>
    <name type="common">weeping love grass</name>
    <dbReference type="NCBI Taxonomy" id="38414"/>
    <lineage>
        <taxon>Eukaryota</taxon>
        <taxon>Viridiplantae</taxon>
        <taxon>Streptophyta</taxon>
        <taxon>Embryophyta</taxon>
        <taxon>Tracheophyta</taxon>
        <taxon>Spermatophyta</taxon>
        <taxon>Magnoliopsida</taxon>
        <taxon>Liliopsida</taxon>
        <taxon>Poales</taxon>
        <taxon>Poaceae</taxon>
        <taxon>PACMAD clade</taxon>
        <taxon>Chloridoideae</taxon>
        <taxon>Eragrostideae</taxon>
        <taxon>Eragrostidinae</taxon>
        <taxon>Eragrostis</taxon>
    </lineage>
</organism>